<dbReference type="Proteomes" id="UP001168528">
    <property type="component" value="Unassembled WGS sequence"/>
</dbReference>
<dbReference type="Gene3D" id="1.10.260.40">
    <property type="entry name" value="lambda repressor-like DNA-binding domains"/>
    <property type="match status" value="1"/>
</dbReference>
<feature type="coiled-coil region" evidence="1">
    <location>
        <begin position="95"/>
        <end position="129"/>
    </location>
</feature>
<dbReference type="PROSITE" id="PS50943">
    <property type="entry name" value="HTH_CROC1"/>
    <property type="match status" value="1"/>
</dbReference>
<comment type="caution">
    <text evidence="3">The sequence shown here is derived from an EMBL/GenBank/DDBJ whole genome shotgun (WGS) entry which is preliminary data.</text>
</comment>
<dbReference type="CDD" id="cd00093">
    <property type="entry name" value="HTH_XRE"/>
    <property type="match status" value="1"/>
</dbReference>
<reference evidence="3" key="1">
    <citation type="submission" date="2023-07" db="EMBL/GenBank/DDBJ databases">
        <title>The genome sequence of Rhodocytophaga aerolata KACC 12507.</title>
        <authorList>
            <person name="Zhang X."/>
        </authorList>
    </citation>
    <scope>NUCLEOTIDE SEQUENCE</scope>
    <source>
        <strain evidence="3">KACC 12507</strain>
    </source>
</reference>
<dbReference type="InterPro" id="IPR010982">
    <property type="entry name" value="Lambda_DNA-bd_dom_sf"/>
</dbReference>
<keyword evidence="4" id="KW-1185">Reference proteome</keyword>
<sequence length="131" mass="15006">MNIHFGRRIKELSETKNLSVKELSQMTGKTTQSIYDIFRKEDLGTDVLKQFADALKIPIVHFFLESPSSLHTESGKPKERVNSIVENTSVHFNSVGDCEKELDKALAIIQQMELRIKDKDEMISLLKEKNN</sequence>
<name>A0ABT8RGU1_9BACT</name>
<evidence type="ECO:0000313" key="4">
    <source>
        <dbReference type="Proteomes" id="UP001168528"/>
    </source>
</evidence>
<dbReference type="SUPFAM" id="SSF47413">
    <property type="entry name" value="lambda repressor-like DNA-binding domains"/>
    <property type="match status" value="1"/>
</dbReference>
<dbReference type="EMBL" id="JAUKPO010000052">
    <property type="protein sequence ID" value="MDO1451319.1"/>
    <property type="molecule type" value="Genomic_DNA"/>
</dbReference>
<protein>
    <submittedName>
        <fullName evidence="3">Helix-turn-helix transcriptional regulator</fullName>
    </submittedName>
</protein>
<gene>
    <name evidence="3" type="ORF">Q0590_33905</name>
</gene>
<proteinExistence type="predicted"/>
<organism evidence="3 4">
    <name type="scientific">Rhodocytophaga aerolata</name>
    <dbReference type="NCBI Taxonomy" id="455078"/>
    <lineage>
        <taxon>Bacteria</taxon>
        <taxon>Pseudomonadati</taxon>
        <taxon>Bacteroidota</taxon>
        <taxon>Cytophagia</taxon>
        <taxon>Cytophagales</taxon>
        <taxon>Rhodocytophagaceae</taxon>
        <taxon>Rhodocytophaga</taxon>
    </lineage>
</organism>
<keyword evidence="1" id="KW-0175">Coiled coil</keyword>
<evidence type="ECO:0000256" key="1">
    <source>
        <dbReference type="SAM" id="Coils"/>
    </source>
</evidence>
<evidence type="ECO:0000313" key="3">
    <source>
        <dbReference type="EMBL" id="MDO1451319.1"/>
    </source>
</evidence>
<dbReference type="SMART" id="SM00530">
    <property type="entry name" value="HTH_XRE"/>
    <property type="match status" value="1"/>
</dbReference>
<feature type="domain" description="HTH cro/C1-type" evidence="2">
    <location>
        <begin position="9"/>
        <end position="62"/>
    </location>
</feature>
<dbReference type="RefSeq" id="WP_302042118.1">
    <property type="nucleotide sequence ID" value="NZ_JAUKPO010000052.1"/>
</dbReference>
<accession>A0ABT8RGU1</accession>
<dbReference type="Pfam" id="PF01381">
    <property type="entry name" value="HTH_3"/>
    <property type="match status" value="1"/>
</dbReference>
<evidence type="ECO:0000259" key="2">
    <source>
        <dbReference type="PROSITE" id="PS50943"/>
    </source>
</evidence>
<dbReference type="InterPro" id="IPR001387">
    <property type="entry name" value="Cro/C1-type_HTH"/>
</dbReference>